<dbReference type="Proteomes" id="UP000663854">
    <property type="component" value="Unassembled WGS sequence"/>
</dbReference>
<sequence length="183" mass="19788">MNNNLQQLNESATVKLADEVRRRKGLGVNVIELQTGDPDFNTPKQVTDACLEAIAQVEMAARPGGGHIFGFIVEAVSGISMPVALVKILCGEQPDIIPKYNHGSTYRFFAPPQGIFKRVDNLKEAGNIDGVLELGFDMQPGTVVNAIAGDADRPGYMVTKAEDRNASIAVSDKVLQTLQFIMD</sequence>
<dbReference type="Gene3D" id="3.90.1150.10">
    <property type="entry name" value="Aspartate Aminotransferase, domain 1"/>
    <property type="match status" value="1"/>
</dbReference>
<dbReference type="AlphaFoldDB" id="A0A813N2N6"/>
<feature type="domain" description="L-amino acid ligase C-terminal" evidence="1">
    <location>
        <begin position="107"/>
        <end position="182"/>
    </location>
</feature>
<name>A0A813N2N6_9BILA</name>
<evidence type="ECO:0000313" key="3">
    <source>
        <dbReference type="Proteomes" id="UP000663854"/>
    </source>
</evidence>
<dbReference type="Pfam" id="PF18603">
    <property type="entry name" value="LAL_C2"/>
    <property type="match status" value="1"/>
</dbReference>
<accession>A0A813N2N6</accession>
<dbReference type="InterPro" id="IPR040570">
    <property type="entry name" value="LAL_C2"/>
</dbReference>
<comment type="caution">
    <text evidence="2">The sequence shown here is derived from an EMBL/GenBank/DDBJ whole genome shotgun (WGS) entry which is preliminary data.</text>
</comment>
<dbReference type="EMBL" id="CAJNOH010000003">
    <property type="protein sequence ID" value="CAF0728514.1"/>
    <property type="molecule type" value="Genomic_DNA"/>
</dbReference>
<organism evidence="2 3">
    <name type="scientific">Rotaria sordida</name>
    <dbReference type="NCBI Taxonomy" id="392033"/>
    <lineage>
        <taxon>Eukaryota</taxon>
        <taxon>Metazoa</taxon>
        <taxon>Spiralia</taxon>
        <taxon>Gnathifera</taxon>
        <taxon>Rotifera</taxon>
        <taxon>Eurotatoria</taxon>
        <taxon>Bdelloidea</taxon>
        <taxon>Philodinida</taxon>
        <taxon>Philodinidae</taxon>
        <taxon>Rotaria</taxon>
    </lineage>
</organism>
<proteinExistence type="predicted"/>
<dbReference type="InterPro" id="IPR015422">
    <property type="entry name" value="PyrdxlP-dep_Trfase_small"/>
</dbReference>
<evidence type="ECO:0000313" key="2">
    <source>
        <dbReference type="EMBL" id="CAF0728514.1"/>
    </source>
</evidence>
<reference evidence="2" key="1">
    <citation type="submission" date="2021-02" db="EMBL/GenBank/DDBJ databases">
        <authorList>
            <person name="Nowell W R."/>
        </authorList>
    </citation>
    <scope>NUCLEOTIDE SEQUENCE</scope>
</reference>
<protein>
    <recommendedName>
        <fullName evidence="1">L-amino acid ligase C-terminal domain-containing protein</fullName>
    </recommendedName>
</protein>
<dbReference type="Gene3D" id="3.30.470.20">
    <property type="entry name" value="ATP-grasp fold, B domain"/>
    <property type="match status" value="1"/>
</dbReference>
<gene>
    <name evidence="2" type="ORF">PYM288_LOCUS773</name>
</gene>
<evidence type="ECO:0000259" key="1">
    <source>
        <dbReference type="Pfam" id="PF18603"/>
    </source>
</evidence>